<reference evidence="1" key="2">
    <citation type="journal article" date="2022" name="New Phytol.">
        <title>Evolutionary transition to the ectomycorrhizal habit in the genomes of a hyperdiverse lineage of mushroom-forming fungi.</title>
        <authorList>
            <person name="Looney B."/>
            <person name="Miyauchi S."/>
            <person name="Morin E."/>
            <person name="Drula E."/>
            <person name="Courty P.E."/>
            <person name="Kohler A."/>
            <person name="Kuo A."/>
            <person name="LaButti K."/>
            <person name="Pangilinan J."/>
            <person name="Lipzen A."/>
            <person name="Riley R."/>
            <person name="Andreopoulos W."/>
            <person name="He G."/>
            <person name="Johnson J."/>
            <person name="Nolan M."/>
            <person name="Tritt A."/>
            <person name="Barry K.W."/>
            <person name="Grigoriev I.V."/>
            <person name="Nagy L.G."/>
            <person name="Hibbett D."/>
            <person name="Henrissat B."/>
            <person name="Matheny P.B."/>
            <person name="Labbe J."/>
            <person name="Martin F.M."/>
        </authorList>
    </citation>
    <scope>NUCLEOTIDE SEQUENCE</scope>
    <source>
        <strain evidence="1">FP105234-sp</strain>
    </source>
</reference>
<organism evidence="1 2">
    <name type="scientific">Auriscalpium vulgare</name>
    <dbReference type="NCBI Taxonomy" id="40419"/>
    <lineage>
        <taxon>Eukaryota</taxon>
        <taxon>Fungi</taxon>
        <taxon>Dikarya</taxon>
        <taxon>Basidiomycota</taxon>
        <taxon>Agaricomycotina</taxon>
        <taxon>Agaricomycetes</taxon>
        <taxon>Russulales</taxon>
        <taxon>Auriscalpiaceae</taxon>
        <taxon>Auriscalpium</taxon>
    </lineage>
</organism>
<name>A0ACB8R5X3_9AGAM</name>
<sequence length="667" mass="72592">MRRERDDDDDVVDSDVESAVEDGSAFADPWPASPFLLRAPAGPLPPSLSRVRAPGHRASTITLPAPSSSATPAPPPEAPQAGAHLDVLALRRDAHPTRAGFLFSNSLRWEHRVVSDELNEGRQGHIPLPSQNQYIPALLNIPGAYNGALNGQEVIQDRRYTFPDPQQWPVLPHGMYAQHPQLAPTPPGPRPWHTNALQRARPDPTNVIEHLQLPPPPPLALPTTTAHLVHGGQPSPLVGKRPLDDDTAANSAPTGNAPRPVKAAKTALDVDATPKMVRRVSPGSNSTPAANPRKEKAHRDDEEDEDATEAESADGGPRWTDDETSALLHGILDADAMKVWGLWKTNHVWAFNELEKTVFKGTKRTSKSIQGRFERLFKTYKKILQYNSFTGGAGDGDDDDGSDDYILRRIAKAREHGKQVDNLTPRIVKEFTKKGWFNLFNKRMAGNPAAAREKVWASNMLSSDNEIEEPSENSDNGDDADPPAELARDVIEIEDGEASAATPPLRDTPAPAARPAAAPPAATTEKRATSTATPTLRRAVSTTADTPPTSRASSKSGRTKTALTEAANMGVPEPAHTPSKRTSKALSVTAGASEFFENSSAFMKIIGSTGERKLEVLERREARADRQEERDALLAKVDRARQIVADTEMPDDVRDAARKFLLKQFQF</sequence>
<protein>
    <submittedName>
        <fullName evidence="1">Uncharacterized protein</fullName>
    </submittedName>
</protein>
<dbReference type="EMBL" id="MU276379">
    <property type="protein sequence ID" value="KAI0038971.1"/>
    <property type="molecule type" value="Genomic_DNA"/>
</dbReference>
<comment type="caution">
    <text evidence="1">The sequence shown here is derived from an EMBL/GenBank/DDBJ whole genome shotgun (WGS) entry which is preliminary data.</text>
</comment>
<evidence type="ECO:0000313" key="1">
    <source>
        <dbReference type="EMBL" id="KAI0038971.1"/>
    </source>
</evidence>
<accession>A0ACB8R5X3</accession>
<proteinExistence type="predicted"/>
<dbReference type="Proteomes" id="UP000814033">
    <property type="component" value="Unassembled WGS sequence"/>
</dbReference>
<gene>
    <name evidence="1" type="ORF">FA95DRAFT_1612960</name>
</gene>
<keyword evidence="2" id="KW-1185">Reference proteome</keyword>
<evidence type="ECO:0000313" key="2">
    <source>
        <dbReference type="Proteomes" id="UP000814033"/>
    </source>
</evidence>
<reference evidence="1" key="1">
    <citation type="submission" date="2021-02" db="EMBL/GenBank/DDBJ databases">
        <authorList>
            <consortium name="DOE Joint Genome Institute"/>
            <person name="Ahrendt S."/>
            <person name="Looney B.P."/>
            <person name="Miyauchi S."/>
            <person name="Morin E."/>
            <person name="Drula E."/>
            <person name="Courty P.E."/>
            <person name="Chicoki N."/>
            <person name="Fauchery L."/>
            <person name="Kohler A."/>
            <person name="Kuo A."/>
            <person name="Labutti K."/>
            <person name="Pangilinan J."/>
            <person name="Lipzen A."/>
            <person name="Riley R."/>
            <person name="Andreopoulos W."/>
            <person name="He G."/>
            <person name="Johnson J."/>
            <person name="Barry K.W."/>
            <person name="Grigoriev I.V."/>
            <person name="Nagy L."/>
            <person name="Hibbett D."/>
            <person name="Henrissat B."/>
            <person name="Matheny P.B."/>
            <person name="Labbe J."/>
            <person name="Martin F."/>
        </authorList>
    </citation>
    <scope>NUCLEOTIDE SEQUENCE</scope>
    <source>
        <strain evidence="1">FP105234-sp</strain>
    </source>
</reference>